<sequence>MTIMRSGEKAEIHDYGESGAWIRGPLLGKGGCGRVYKAFPRFPYSKTKDGRPFPAELAVKSAGFSLSRTLRAEKEILSNFIGCPYVIQCLGNETTVSGDEGGSTYYNLLLEYASGGTILDRIRTSRGIKLPEIEVKTHTRFILRGLERIHALGYVHCDLKPENILLVSGSGGKVGDQFRAKIGDFGLAKKKGSIPYARGTTLYLSPEAVTRNTQEAPSDIWAVGCIVLVMLTGKAPWNGKEKEVLARIRAERMPYIPREISFHARDFLECCFELDPVCRGTAESLLRHPFLYGLGEEDYGMEEFGEKIVSTSDDFQLPTRVFWPGLPHEVVLGHRLQ</sequence>
<dbReference type="PANTHER" id="PTHR48011">
    <property type="entry name" value="CCR4-NOT TRANSCRIPTIONAL COMPLEX SUBUNIT CAF120-RELATED"/>
    <property type="match status" value="1"/>
</dbReference>
<keyword evidence="2" id="KW-0418">Kinase</keyword>
<dbReference type="SUPFAM" id="SSF56112">
    <property type="entry name" value="Protein kinase-like (PK-like)"/>
    <property type="match status" value="1"/>
</dbReference>
<dbReference type="AlphaFoldDB" id="A0A9N7MZ86"/>
<evidence type="ECO:0000313" key="3">
    <source>
        <dbReference type="Proteomes" id="UP001153555"/>
    </source>
</evidence>
<dbReference type="GO" id="GO:0004672">
    <property type="term" value="F:protein kinase activity"/>
    <property type="evidence" value="ECO:0007669"/>
    <property type="project" value="InterPro"/>
</dbReference>
<accession>A0A9N7MZ86</accession>
<dbReference type="PANTHER" id="PTHR48011:SF103">
    <property type="entry name" value="MITOGEN-ACTIVATED PROTEIN KINASE KINASE KINASE YODA-LIKE"/>
    <property type="match status" value="1"/>
</dbReference>
<dbReference type="InterPro" id="IPR008271">
    <property type="entry name" value="Ser/Thr_kinase_AS"/>
</dbReference>
<keyword evidence="3" id="KW-1185">Reference proteome</keyword>
<dbReference type="GO" id="GO:0007165">
    <property type="term" value="P:signal transduction"/>
    <property type="evidence" value="ECO:0007669"/>
    <property type="project" value="TreeGrafter"/>
</dbReference>
<proteinExistence type="predicted"/>
<dbReference type="GO" id="GO:0005524">
    <property type="term" value="F:ATP binding"/>
    <property type="evidence" value="ECO:0007669"/>
    <property type="project" value="InterPro"/>
</dbReference>
<dbReference type="Proteomes" id="UP001153555">
    <property type="component" value="Unassembled WGS sequence"/>
</dbReference>
<dbReference type="InterPro" id="IPR052751">
    <property type="entry name" value="Plant_MAPKKK"/>
</dbReference>
<dbReference type="InterPro" id="IPR000719">
    <property type="entry name" value="Prot_kinase_dom"/>
</dbReference>
<dbReference type="Gene3D" id="1.10.510.10">
    <property type="entry name" value="Transferase(Phosphotransferase) domain 1"/>
    <property type="match status" value="1"/>
</dbReference>
<organism evidence="2 3">
    <name type="scientific">Striga hermonthica</name>
    <name type="common">Purple witchweed</name>
    <name type="synonym">Buchnera hermonthica</name>
    <dbReference type="NCBI Taxonomy" id="68872"/>
    <lineage>
        <taxon>Eukaryota</taxon>
        <taxon>Viridiplantae</taxon>
        <taxon>Streptophyta</taxon>
        <taxon>Embryophyta</taxon>
        <taxon>Tracheophyta</taxon>
        <taxon>Spermatophyta</taxon>
        <taxon>Magnoliopsida</taxon>
        <taxon>eudicotyledons</taxon>
        <taxon>Gunneridae</taxon>
        <taxon>Pentapetalae</taxon>
        <taxon>asterids</taxon>
        <taxon>lamiids</taxon>
        <taxon>Lamiales</taxon>
        <taxon>Orobanchaceae</taxon>
        <taxon>Buchnereae</taxon>
        <taxon>Striga</taxon>
    </lineage>
</organism>
<dbReference type="Pfam" id="PF00069">
    <property type="entry name" value="Pkinase"/>
    <property type="match status" value="1"/>
</dbReference>
<dbReference type="SMART" id="SM00220">
    <property type="entry name" value="S_TKc"/>
    <property type="match status" value="1"/>
</dbReference>
<gene>
    <name evidence="2" type="ORF">SHERM_16278</name>
</gene>
<dbReference type="PROSITE" id="PS50011">
    <property type="entry name" value="PROTEIN_KINASE_DOM"/>
    <property type="match status" value="1"/>
</dbReference>
<dbReference type="OrthoDB" id="8693905at2759"/>
<dbReference type="PROSITE" id="PS00108">
    <property type="entry name" value="PROTEIN_KINASE_ST"/>
    <property type="match status" value="1"/>
</dbReference>
<comment type="caution">
    <text evidence="2">The sequence shown here is derived from an EMBL/GenBank/DDBJ whole genome shotgun (WGS) entry which is preliminary data.</text>
</comment>
<name>A0A9N7MZ86_STRHE</name>
<feature type="domain" description="Protein kinase" evidence="1">
    <location>
        <begin position="21"/>
        <end position="291"/>
    </location>
</feature>
<evidence type="ECO:0000313" key="2">
    <source>
        <dbReference type="EMBL" id="CAA0816412.1"/>
    </source>
</evidence>
<dbReference type="EMBL" id="CACSLK010014277">
    <property type="protein sequence ID" value="CAA0816412.1"/>
    <property type="molecule type" value="Genomic_DNA"/>
</dbReference>
<evidence type="ECO:0000259" key="1">
    <source>
        <dbReference type="PROSITE" id="PS50011"/>
    </source>
</evidence>
<keyword evidence="2" id="KW-0808">Transferase</keyword>
<dbReference type="InterPro" id="IPR011009">
    <property type="entry name" value="Kinase-like_dom_sf"/>
</dbReference>
<reference evidence="2" key="1">
    <citation type="submission" date="2019-12" db="EMBL/GenBank/DDBJ databases">
        <authorList>
            <person name="Scholes J."/>
        </authorList>
    </citation>
    <scope>NUCLEOTIDE SEQUENCE</scope>
</reference>
<protein>
    <submittedName>
        <fullName evidence="2">Mitogen-activated protein kinase kinase kinase 21</fullName>
    </submittedName>
</protein>